<dbReference type="AlphaFoldDB" id="A0A9Q1KV54"/>
<feature type="region of interest" description="Disordered" evidence="1">
    <location>
        <begin position="368"/>
        <end position="390"/>
    </location>
</feature>
<feature type="region of interest" description="Disordered" evidence="1">
    <location>
        <begin position="1047"/>
        <end position="1073"/>
    </location>
</feature>
<keyword evidence="3" id="KW-1185">Reference proteome</keyword>
<gene>
    <name evidence="2" type="ORF">Cgig2_002155</name>
</gene>
<feature type="compositionally biased region" description="Polar residues" evidence="1">
    <location>
        <begin position="153"/>
        <end position="169"/>
    </location>
</feature>
<evidence type="ECO:0000313" key="3">
    <source>
        <dbReference type="Proteomes" id="UP001153076"/>
    </source>
</evidence>
<dbReference type="Proteomes" id="UP001153076">
    <property type="component" value="Unassembled WGS sequence"/>
</dbReference>
<feature type="region of interest" description="Disordered" evidence="1">
    <location>
        <begin position="969"/>
        <end position="993"/>
    </location>
</feature>
<evidence type="ECO:0000256" key="1">
    <source>
        <dbReference type="SAM" id="MobiDB-lite"/>
    </source>
</evidence>
<comment type="caution">
    <text evidence="2">The sequence shown here is derived from an EMBL/GenBank/DDBJ whole genome shotgun (WGS) entry which is preliminary data.</text>
</comment>
<dbReference type="InterPro" id="IPR034583">
    <property type="entry name" value="EMF1"/>
</dbReference>
<evidence type="ECO:0000313" key="2">
    <source>
        <dbReference type="EMBL" id="KAJ8450470.1"/>
    </source>
</evidence>
<dbReference type="PANTHER" id="PTHR35504">
    <property type="entry name" value="PROTEIN EMBRYONIC FLOWER 1"/>
    <property type="match status" value="1"/>
</dbReference>
<reference evidence="2" key="1">
    <citation type="submission" date="2022-04" db="EMBL/GenBank/DDBJ databases">
        <title>Carnegiea gigantea Genome sequencing and assembly v2.</title>
        <authorList>
            <person name="Copetti D."/>
            <person name="Sanderson M.J."/>
            <person name="Burquez A."/>
            <person name="Wojciechowski M.F."/>
        </authorList>
    </citation>
    <scope>NUCLEOTIDE SEQUENCE</scope>
    <source>
        <strain evidence="2">SGP5-SGP5p</strain>
        <tissue evidence="2">Aerial part</tissue>
    </source>
</reference>
<dbReference type="GO" id="GO:0009910">
    <property type="term" value="P:negative regulation of flower development"/>
    <property type="evidence" value="ECO:0007669"/>
    <property type="project" value="InterPro"/>
</dbReference>
<dbReference type="GO" id="GO:0048367">
    <property type="term" value="P:shoot system development"/>
    <property type="evidence" value="ECO:0007669"/>
    <property type="project" value="InterPro"/>
</dbReference>
<organism evidence="2 3">
    <name type="scientific">Carnegiea gigantea</name>
    <dbReference type="NCBI Taxonomy" id="171969"/>
    <lineage>
        <taxon>Eukaryota</taxon>
        <taxon>Viridiplantae</taxon>
        <taxon>Streptophyta</taxon>
        <taxon>Embryophyta</taxon>
        <taxon>Tracheophyta</taxon>
        <taxon>Spermatophyta</taxon>
        <taxon>Magnoliopsida</taxon>
        <taxon>eudicotyledons</taxon>
        <taxon>Gunneridae</taxon>
        <taxon>Pentapetalae</taxon>
        <taxon>Caryophyllales</taxon>
        <taxon>Cactineae</taxon>
        <taxon>Cactaceae</taxon>
        <taxon>Cactoideae</taxon>
        <taxon>Echinocereeae</taxon>
        <taxon>Carnegiea</taxon>
    </lineage>
</organism>
<dbReference type="PANTHER" id="PTHR35504:SF1">
    <property type="entry name" value="PROTEIN EMBRYONIC FLOWER 1"/>
    <property type="match status" value="1"/>
</dbReference>
<feature type="compositionally biased region" description="Polar residues" evidence="1">
    <location>
        <begin position="981"/>
        <end position="993"/>
    </location>
</feature>
<feature type="compositionally biased region" description="Acidic residues" evidence="1">
    <location>
        <begin position="305"/>
        <end position="316"/>
    </location>
</feature>
<protein>
    <recommendedName>
        <fullName evidence="4">Protein EMBRYONIC FLOWER 1-like</fullName>
    </recommendedName>
</protein>
<name>A0A9Q1KV54_9CARY</name>
<feature type="region of interest" description="Disordered" evidence="1">
    <location>
        <begin position="144"/>
        <end position="182"/>
    </location>
</feature>
<feature type="region of interest" description="Disordered" evidence="1">
    <location>
        <begin position="296"/>
        <end position="319"/>
    </location>
</feature>
<feature type="compositionally biased region" description="Basic and acidic residues" evidence="1">
    <location>
        <begin position="1047"/>
        <end position="1060"/>
    </location>
</feature>
<dbReference type="GO" id="GO:0045892">
    <property type="term" value="P:negative regulation of DNA-templated transcription"/>
    <property type="evidence" value="ECO:0007669"/>
    <property type="project" value="InterPro"/>
</dbReference>
<proteinExistence type="predicted"/>
<evidence type="ECO:0008006" key="4">
    <source>
        <dbReference type="Google" id="ProtNLM"/>
    </source>
</evidence>
<sequence length="1073" mass="119768">MASAVVELNHQQSDLSLASMPTRSHAQTIDSIPLDNPINPSTHQKEEETAMNCNHFSIRGYVVELRKRDPKLCDPFSPYRVHEGSLESSHELPPMVVPKFRWWKCDGCVPASDSPTGTIKLAHNSPDDKSAYPVKHITVKASNVEASRDQNAELASNSADSNKNRNCSPSVIGADDQKGKGKGKAHVEDELITHQTGCKENVIVDSHKKNSISDGIETGALEGFMGHGNGKAHSVSLPDLNEGKAHSDDGDQNEVLVIGNGSVFEEDDDYFGVDSRKAPKVRLLSELLGSKDTQNDAKLKKVESGDGEVSESESEDESTKIVSEALVKKHGKSTIDERPLLEKRNNKKIKTDHGGYSLMSQMKITPKLSNEKGKSSETNQVFTEASRVESYQDVRSHRVIDLPRNNDVSADLEEKRSGLAKRKGKMVQIAKEQASHRERTAFRKDNDILQKGTKHVQNEQSQDASQIHRPPDSYARTGNDQLHVTPGKNGFCLLPSSTEPLIIDYSGVNKHASNNTIKETSLEFRTSGGALLTQSQFDGTTDRSTGLMMNSKGKQVQITRPEERSHPIQQNAMQDATSVMNQKELSRRAQNIDINRIPTDEKAPEQGKEDDSYDIPMDIVELMAKNQYERNLRDPRDNKYSTFVSENARSNENTSTYGEQMLKLKQPRFLSWQNSFPKDARSRALNEFEATGSSNQNLLTPFLEFNQTHLSFGDHLGQNQVSTQSLTFSRDQDSYSALNLTAKNWTGHTEAQQRCPPSFLQTMGSYNTCHTALPPRPNVEARVWPLAVGGDMGKSYHQGPSILSFGAVNLERQINFSHTYNGGNKQKGASSVDLHSNELIPAMHLLSLMQNAGKSELLKRAPSVPDHQQYKQQHHSNQESRHPLLENKGRTSSMQDSSFHPCYPTLPTVRAFTSFQSNGIGRKTSFRTPIPLTSLGQRNIESSHFASLRPQKLGPCTLGRKRKLDSVFNKRKGISGIPDLPSSTNPSQGTKDSANYPYGLATTHDKKTFCPTPQKEICTLNQNPSEFNDLKELRRYMIRPEDLRPRETRHEKPIQRENAKRQQMRMNKPIPCL</sequence>
<feature type="region of interest" description="Disordered" evidence="1">
    <location>
        <begin position="453"/>
        <end position="480"/>
    </location>
</feature>
<accession>A0A9Q1KV54</accession>
<feature type="region of interest" description="Disordered" evidence="1">
    <location>
        <begin position="861"/>
        <end position="883"/>
    </location>
</feature>
<dbReference type="EMBL" id="JAKOGI010000015">
    <property type="protein sequence ID" value="KAJ8450470.1"/>
    <property type="molecule type" value="Genomic_DNA"/>
</dbReference>
<dbReference type="OrthoDB" id="754229at2759"/>